<feature type="transmembrane region" description="Helical" evidence="6">
    <location>
        <begin position="68"/>
        <end position="90"/>
    </location>
</feature>
<name>A0A1F6LHA1_9BACT</name>
<dbReference type="PANTHER" id="PTHR21716">
    <property type="entry name" value="TRANSMEMBRANE PROTEIN"/>
    <property type="match status" value="1"/>
</dbReference>
<feature type="transmembrane region" description="Helical" evidence="6">
    <location>
        <begin position="155"/>
        <end position="177"/>
    </location>
</feature>
<comment type="caution">
    <text evidence="7">The sequence shown here is derived from an EMBL/GenBank/DDBJ whole genome shotgun (WGS) entry which is preliminary data.</text>
</comment>
<keyword evidence="4 6" id="KW-1133">Transmembrane helix</keyword>
<protein>
    <recommendedName>
        <fullName evidence="9">AI-2E family transporter</fullName>
    </recommendedName>
</protein>
<evidence type="ECO:0000256" key="5">
    <source>
        <dbReference type="ARBA" id="ARBA00023136"/>
    </source>
</evidence>
<organism evidence="7 8">
    <name type="scientific">Candidatus Magasanikbacteria bacterium RIFCSPHIGHO2_01_FULL_33_34</name>
    <dbReference type="NCBI Taxonomy" id="1798671"/>
    <lineage>
        <taxon>Bacteria</taxon>
        <taxon>Candidatus Magasanikiibacteriota</taxon>
    </lineage>
</organism>
<dbReference type="Pfam" id="PF01594">
    <property type="entry name" value="AI-2E_transport"/>
    <property type="match status" value="1"/>
</dbReference>
<accession>A0A1F6LHA1</accession>
<evidence type="ECO:0000256" key="1">
    <source>
        <dbReference type="ARBA" id="ARBA00004141"/>
    </source>
</evidence>
<keyword evidence="3 6" id="KW-0812">Transmembrane</keyword>
<sequence>MPTKNNMSFDKLRSAIFLGFVAILLITFLYLIRPFIYAIFWAAIIAILLHPINKFIKKYIDMPAISSLISVILVIVIIFLPLFLLSILLVQQSVQLYISFAQNGSIFTNVEGLTAWLQRTPVAPYVQQVSEQWSQYAVSAAKSISLFLFNNIKSITQNSVTFLFMLFIMLYTLYYFFKDGEKIAKYLSFVSPIGDKYELMFYTKFRTTAISTLKTTLIIGGLQGTMGGLLFWAVGIKGAFVWGVIMTALSLIPALGTFIVWFPAAIIMLATGNIWQGVVILVIGTFLISTIDNLLRPVLVGKGTEMHPLIVLFTTLGGLILFGLSGFVIGPIVGSLFLATMSIYSHYFKTELSSN</sequence>
<evidence type="ECO:0000256" key="4">
    <source>
        <dbReference type="ARBA" id="ARBA00022989"/>
    </source>
</evidence>
<comment type="similarity">
    <text evidence="2">Belongs to the autoinducer-2 exporter (AI-2E) (TC 2.A.86) family.</text>
</comment>
<proteinExistence type="inferred from homology"/>
<feature type="transmembrane region" description="Helical" evidence="6">
    <location>
        <begin position="12"/>
        <end position="32"/>
    </location>
</feature>
<dbReference type="GO" id="GO:0016020">
    <property type="term" value="C:membrane"/>
    <property type="evidence" value="ECO:0007669"/>
    <property type="project" value="UniProtKB-SubCell"/>
</dbReference>
<keyword evidence="5 6" id="KW-0472">Membrane</keyword>
<feature type="transmembrane region" description="Helical" evidence="6">
    <location>
        <begin position="38"/>
        <end position="56"/>
    </location>
</feature>
<comment type="subcellular location">
    <subcellularLocation>
        <location evidence="1">Membrane</location>
        <topology evidence="1">Multi-pass membrane protein</topology>
    </subcellularLocation>
</comment>
<dbReference type="PANTHER" id="PTHR21716:SF4">
    <property type="entry name" value="TRANSMEMBRANE PROTEIN 245"/>
    <property type="match status" value="1"/>
</dbReference>
<dbReference type="Proteomes" id="UP000177067">
    <property type="component" value="Unassembled WGS sequence"/>
</dbReference>
<feature type="transmembrane region" description="Helical" evidence="6">
    <location>
        <begin position="274"/>
        <end position="291"/>
    </location>
</feature>
<dbReference type="EMBL" id="MFPS01000009">
    <property type="protein sequence ID" value="OGH58674.1"/>
    <property type="molecule type" value="Genomic_DNA"/>
</dbReference>
<reference evidence="7 8" key="1">
    <citation type="journal article" date="2016" name="Nat. Commun.">
        <title>Thousands of microbial genomes shed light on interconnected biogeochemical processes in an aquifer system.</title>
        <authorList>
            <person name="Anantharaman K."/>
            <person name="Brown C.T."/>
            <person name="Hug L.A."/>
            <person name="Sharon I."/>
            <person name="Castelle C.J."/>
            <person name="Probst A.J."/>
            <person name="Thomas B.C."/>
            <person name="Singh A."/>
            <person name="Wilkins M.J."/>
            <person name="Karaoz U."/>
            <person name="Brodie E.L."/>
            <person name="Williams K.H."/>
            <person name="Hubbard S.S."/>
            <person name="Banfield J.F."/>
        </authorList>
    </citation>
    <scope>NUCLEOTIDE SEQUENCE [LARGE SCALE GENOMIC DNA]</scope>
</reference>
<evidence type="ECO:0000313" key="8">
    <source>
        <dbReference type="Proteomes" id="UP000177067"/>
    </source>
</evidence>
<gene>
    <name evidence="7" type="ORF">A2725_03175</name>
</gene>
<evidence type="ECO:0000256" key="3">
    <source>
        <dbReference type="ARBA" id="ARBA00022692"/>
    </source>
</evidence>
<evidence type="ECO:0000256" key="6">
    <source>
        <dbReference type="SAM" id="Phobius"/>
    </source>
</evidence>
<feature type="transmembrane region" description="Helical" evidence="6">
    <location>
        <begin position="311"/>
        <end position="339"/>
    </location>
</feature>
<feature type="transmembrane region" description="Helical" evidence="6">
    <location>
        <begin position="240"/>
        <end position="262"/>
    </location>
</feature>
<evidence type="ECO:0000313" key="7">
    <source>
        <dbReference type="EMBL" id="OGH58674.1"/>
    </source>
</evidence>
<evidence type="ECO:0008006" key="9">
    <source>
        <dbReference type="Google" id="ProtNLM"/>
    </source>
</evidence>
<dbReference type="AlphaFoldDB" id="A0A1F6LHA1"/>
<dbReference type="InterPro" id="IPR002549">
    <property type="entry name" value="AI-2E-like"/>
</dbReference>
<feature type="transmembrane region" description="Helical" evidence="6">
    <location>
        <begin position="215"/>
        <end position="234"/>
    </location>
</feature>
<evidence type="ECO:0000256" key="2">
    <source>
        <dbReference type="ARBA" id="ARBA00009773"/>
    </source>
</evidence>